<dbReference type="Gene3D" id="1.20.950.20">
    <property type="entry name" value="Transmembrane di-heme cytochromes, Chain C"/>
    <property type="match status" value="1"/>
</dbReference>
<dbReference type="EMBL" id="JAUEDK010000022">
    <property type="protein sequence ID" value="MDN0075817.1"/>
    <property type="molecule type" value="Genomic_DNA"/>
</dbReference>
<comment type="caution">
    <text evidence="15">The sequence shown here is derived from an EMBL/GenBank/DDBJ whole genome shotgun (WGS) entry which is preliminary data.</text>
</comment>
<comment type="subcellular location">
    <subcellularLocation>
        <location evidence="2">Cell membrane</location>
        <topology evidence="2">Multi-pass membrane protein</topology>
    </subcellularLocation>
</comment>
<evidence type="ECO:0000256" key="7">
    <source>
        <dbReference type="ARBA" id="ARBA00022723"/>
    </source>
</evidence>
<dbReference type="Proteomes" id="UP001168540">
    <property type="component" value="Unassembled WGS sequence"/>
</dbReference>
<evidence type="ECO:0000256" key="8">
    <source>
        <dbReference type="ARBA" id="ARBA00022982"/>
    </source>
</evidence>
<dbReference type="PANTHER" id="PTHR30529:SF1">
    <property type="entry name" value="CYTOCHROME B561 HOMOLOG 2"/>
    <property type="match status" value="1"/>
</dbReference>
<feature type="transmembrane region" description="Helical" evidence="13">
    <location>
        <begin position="44"/>
        <end position="64"/>
    </location>
</feature>
<feature type="domain" description="Cytochrome b561 bacterial/Ni-hydrogenase" evidence="14">
    <location>
        <begin position="5"/>
        <end position="174"/>
    </location>
</feature>
<keyword evidence="4" id="KW-1003">Cell membrane</keyword>
<reference evidence="15" key="1">
    <citation type="submission" date="2023-06" db="EMBL/GenBank/DDBJ databases">
        <authorList>
            <person name="Zhang S."/>
        </authorList>
    </citation>
    <scope>NUCLEOTIDE SEQUENCE</scope>
    <source>
        <strain evidence="15">SG2303</strain>
    </source>
</reference>
<feature type="transmembrane region" description="Helical" evidence="13">
    <location>
        <begin position="12"/>
        <end position="32"/>
    </location>
</feature>
<evidence type="ECO:0000256" key="5">
    <source>
        <dbReference type="ARBA" id="ARBA00022617"/>
    </source>
</evidence>
<dbReference type="InterPro" id="IPR016174">
    <property type="entry name" value="Di-haem_cyt_TM"/>
</dbReference>
<name>A0ABT7XPU6_9NEIS</name>
<dbReference type="RefSeq" id="WP_289830459.1">
    <property type="nucleotide sequence ID" value="NZ_JAUEDK010000022.1"/>
</dbReference>
<evidence type="ECO:0000313" key="15">
    <source>
        <dbReference type="EMBL" id="MDN0075817.1"/>
    </source>
</evidence>
<dbReference type="SUPFAM" id="SSF81342">
    <property type="entry name" value="Transmembrane di-heme cytochromes"/>
    <property type="match status" value="1"/>
</dbReference>
<accession>A0ABT7XPU6</accession>
<feature type="transmembrane region" description="Helical" evidence="13">
    <location>
        <begin position="90"/>
        <end position="112"/>
    </location>
</feature>
<keyword evidence="7" id="KW-0479">Metal-binding</keyword>
<evidence type="ECO:0000313" key="16">
    <source>
        <dbReference type="Proteomes" id="UP001168540"/>
    </source>
</evidence>
<evidence type="ECO:0000256" key="11">
    <source>
        <dbReference type="ARBA" id="ARBA00023136"/>
    </source>
</evidence>
<protein>
    <submittedName>
        <fullName evidence="15">Cytochrome b</fullName>
    </submittedName>
</protein>
<keyword evidence="3" id="KW-0813">Transport</keyword>
<evidence type="ECO:0000256" key="2">
    <source>
        <dbReference type="ARBA" id="ARBA00004651"/>
    </source>
</evidence>
<keyword evidence="8" id="KW-0249">Electron transport</keyword>
<feature type="transmembrane region" description="Helical" evidence="13">
    <location>
        <begin position="142"/>
        <end position="163"/>
    </location>
</feature>
<evidence type="ECO:0000256" key="12">
    <source>
        <dbReference type="ARBA" id="ARBA00037975"/>
    </source>
</evidence>
<keyword evidence="9 13" id="KW-1133">Transmembrane helix</keyword>
<keyword evidence="6 13" id="KW-0812">Transmembrane</keyword>
<evidence type="ECO:0000256" key="3">
    <source>
        <dbReference type="ARBA" id="ARBA00022448"/>
    </source>
</evidence>
<dbReference type="PANTHER" id="PTHR30529">
    <property type="entry name" value="CYTOCHROME B561"/>
    <property type="match status" value="1"/>
</dbReference>
<dbReference type="InterPro" id="IPR011577">
    <property type="entry name" value="Cyt_b561_bac/Ni-Hgenase"/>
</dbReference>
<evidence type="ECO:0000256" key="6">
    <source>
        <dbReference type="ARBA" id="ARBA00022692"/>
    </source>
</evidence>
<evidence type="ECO:0000256" key="4">
    <source>
        <dbReference type="ARBA" id="ARBA00022475"/>
    </source>
</evidence>
<evidence type="ECO:0000256" key="9">
    <source>
        <dbReference type="ARBA" id="ARBA00022989"/>
    </source>
</evidence>
<evidence type="ECO:0000256" key="13">
    <source>
        <dbReference type="SAM" id="Phobius"/>
    </source>
</evidence>
<gene>
    <name evidence="15" type="ORF">QU481_13065</name>
</gene>
<keyword evidence="10" id="KW-0408">Iron</keyword>
<comment type="cofactor">
    <cofactor evidence="1">
        <name>heme b</name>
        <dbReference type="ChEBI" id="CHEBI:60344"/>
    </cofactor>
</comment>
<sequence>MQIDRYSRPAIAMHWLVALLIVGGFALGLYVADLPLSPAKFKLIAWHKWIGITVLTLAVLRLVYRLVNGAPPLPESTQGLMRAAAHAGHLALYVLMFAIPLTGWAMSSAYGFPVVLFKLWQLPELVGRDEALGDLLKSVHQWLNWSMAACVAGHVAAAFKHHFVDRDGLLWRMSPHAQRR</sequence>
<proteinExistence type="inferred from homology"/>
<evidence type="ECO:0000259" key="14">
    <source>
        <dbReference type="Pfam" id="PF01292"/>
    </source>
</evidence>
<keyword evidence="5" id="KW-0349">Heme</keyword>
<evidence type="ECO:0000256" key="10">
    <source>
        <dbReference type="ARBA" id="ARBA00023004"/>
    </source>
</evidence>
<comment type="similarity">
    <text evidence="12">Belongs to the cytochrome b561 family.</text>
</comment>
<dbReference type="InterPro" id="IPR052168">
    <property type="entry name" value="Cytochrome_b561_oxidase"/>
</dbReference>
<keyword evidence="11 13" id="KW-0472">Membrane</keyword>
<keyword evidence="16" id="KW-1185">Reference proteome</keyword>
<dbReference type="Pfam" id="PF01292">
    <property type="entry name" value="Ni_hydr_CYTB"/>
    <property type="match status" value="1"/>
</dbReference>
<evidence type="ECO:0000256" key="1">
    <source>
        <dbReference type="ARBA" id="ARBA00001970"/>
    </source>
</evidence>
<organism evidence="15 16">
    <name type="scientific">Crenobacter oryzisoli</name>
    <dbReference type="NCBI Taxonomy" id="3056844"/>
    <lineage>
        <taxon>Bacteria</taxon>
        <taxon>Pseudomonadati</taxon>
        <taxon>Pseudomonadota</taxon>
        <taxon>Betaproteobacteria</taxon>
        <taxon>Neisseriales</taxon>
        <taxon>Neisseriaceae</taxon>
        <taxon>Crenobacter</taxon>
    </lineage>
</organism>